<dbReference type="EMBL" id="CAJNAP010000001">
    <property type="protein sequence ID" value="CAE6484849.1"/>
    <property type="molecule type" value="Genomic_DNA"/>
</dbReference>
<gene>
    <name evidence="1" type="ORF">NMYAN_10214</name>
</gene>
<sequence>MGSFTFRPDLDLRNIILYLSLICFS</sequence>
<reference evidence="1" key="1">
    <citation type="submission" date="2021-02" db="EMBL/GenBank/DDBJ databases">
        <authorList>
            <person name="Han P."/>
        </authorList>
    </citation>
    <scope>NUCLEOTIDE SEQUENCE</scope>
    <source>
        <strain evidence="1">Nitrosomonas nitrosa 18-3D</strain>
    </source>
</reference>
<comment type="caution">
    <text evidence="1">The sequence shown here is derived from an EMBL/GenBank/DDBJ whole genome shotgun (WGS) entry which is preliminary data.</text>
</comment>
<evidence type="ECO:0000313" key="1">
    <source>
        <dbReference type="EMBL" id="CAE6484849.1"/>
    </source>
</evidence>
<dbReference type="AlphaFoldDB" id="A0A8H9D7J5"/>
<protein>
    <submittedName>
        <fullName evidence="1">Uncharacterized protein</fullName>
    </submittedName>
</protein>
<accession>A0A8H9D7J5</accession>
<organism evidence="1 2">
    <name type="scientific">Nitrosomonas nitrosa</name>
    <dbReference type="NCBI Taxonomy" id="52442"/>
    <lineage>
        <taxon>Bacteria</taxon>
        <taxon>Pseudomonadati</taxon>
        <taxon>Pseudomonadota</taxon>
        <taxon>Betaproteobacteria</taxon>
        <taxon>Nitrosomonadales</taxon>
        <taxon>Nitrosomonadaceae</taxon>
        <taxon>Nitrosomonas</taxon>
    </lineage>
</organism>
<name>A0A8H9D7J5_9PROT</name>
<proteinExistence type="predicted"/>
<evidence type="ECO:0000313" key="2">
    <source>
        <dbReference type="Proteomes" id="UP000601736"/>
    </source>
</evidence>
<dbReference type="Proteomes" id="UP000601736">
    <property type="component" value="Unassembled WGS sequence"/>
</dbReference>